<dbReference type="Gene3D" id="3.40.50.300">
    <property type="entry name" value="P-loop containing nucleotide triphosphate hydrolases"/>
    <property type="match status" value="1"/>
</dbReference>
<comment type="catalytic activity">
    <reaction evidence="4">
        <text>ATP + H2O = ADP + phosphate + H(+)</text>
        <dbReference type="Rhea" id="RHEA:13065"/>
        <dbReference type="ChEBI" id="CHEBI:15377"/>
        <dbReference type="ChEBI" id="CHEBI:15378"/>
        <dbReference type="ChEBI" id="CHEBI:30616"/>
        <dbReference type="ChEBI" id="CHEBI:43474"/>
        <dbReference type="ChEBI" id="CHEBI:456216"/>
    </reaction>
</comment>
<evidence type="ECO:0000256" key="6">
    <source>
        <dbReference type="SAM" id="Phobius"/>
    </source>
</evidence>
<keyword evidence="3" id="KW-0460">Magnesium</keyword>
<keyword evidence="6" id="KW-1133">Transmembrane helix</keyword>
<reference evidence="8 9" key="1">
    <citation type="journal article" date="2018" name="Science">
        <title>The opium poppy genome and morphinan production.</title>
        <authorList>
            <person name="Guo L."/>
            <person name="Winzer T."/>
            <person name="Yang X."/>
            <person name="Li Y."/>
            <person name="Ning Z."/>
            <person name="He Z."/>
            <person name="Teodor R."/>
            <person name="Lu Y."/>
            <person name="Bowser T.A."/>
            <person name="Graham I.A."/>
            <person name="Ye K."/>
        </authorList>
    </citation>
    <scope>NUCLEOTIDE SEQUENCE [LARGE SCALE GENOMIC DNA]</scope>
    <source>
        <strain evidence="9">cv. HN1</strain>
        <tissue evidence="8">Leaves</tissue>
    </source>
</reference>
<dbReference type="Gramene" id="RZC72881">
    <property type="protein sequence ID" value="RZC72881"/>
    <property type="gene ID" value="C5167_048381"/>
</dbReference>
<dbReference type="InterPro" id="IPR025753">
    <property type="entry name" value="AAA_N_dom"/>
</dbReference>
<gene>
    <name evidence="8" type="ORF">C5167_048381</name>
</gene>
<dbReference type="InterPro" id="IPR003959">
    <property type="entry name" value="ATPase_AAA_core"/>
</dbReference>
<organism evidence="8 9">
    <name type="scientific">Papaver somniferum</name>
    <name type="common">Opium poppy</name>
    <dbReference type="NCBI Taxonomy" id="3469"/>
    <lineage>
        <taxon>Eukaryota</taxon>
        <taxon>Viridiplantae</taxon>
        <taxon>Streptophyta</taxon>
        <taxon>Embryophyta</taxon>
        <taxon>Tracheophyta</taxon>
        <taxon>Spermatophyta</taxon>
        <taxon>Magnoliopsida</taxon>
        <taxon>Ranunculales</taxon>
        <taxon>Papaveraceae</taxon>
        <taxon>Papaveroideae</taxon>
        <taxon>Papaver</taxon>
    </lineage>
</organism>
<comment type="cofactor">
    <cofactor evidence="1">
        <name>Mg(2+)</name>
        <dbReference type="ChEBI" id="CHEBI:18420"/>
    </cofactor>
</comment>
<keyword evidence="6" id="KW-0812">Transmembrane</keyword>
<dbReference type="OMA" id="ANVISWA"/>
<evidence type="ECO:0000256" key="2">
    <source>
        <dbReference type="ARBA" id="ARBA00007448"/>
    </source>
</evidence>
<dbReference type="Pfam" id="PF00004">
    <property type="entry name" value="AAA"/>
    <property type="match status" value="1"/>
</dbReference>
<keyword evidence="9" id="KW-1185">Reference proteome</keyword>
<dbReference type="Pfam" id="PF25568">
    <property type="entry name" value="AAA_lid_At3g28540"/>
    <property type="match status" value="1"/>
</dbReference>
<keyword evidence="6" id="KW-0472">Membrane</keyword>
<dbReference type="GO" id="GO:0016887">
    <property type="term" value="F:ATP hydrolysis activity"/>
    <property type="evidence" value="ECO:0007669"/>
    <property type="project" value="InterPro"/>
</dbReference>
<dbReference type="STRING" id="3469.A0A4Y7KL33"/>
<dbReference type="GO" id="GO:0006950">
    <property type="term" value="P:response to stress"/>
    <property type="evidence" value="ECO:0007669"/>
    <property type="project" value="UniProtKB-ARBA"/>
</dbReference>
<dbReference type="AlphaFoldDB" id="A0A4Y7KL33"/>
<dbReference type="InterPro" id="IPR050747">
    <property type="entry name" value="Mitochondrial_chaperone_BCS1"/>
</dbReference>
<comment type="similarity">
    <text evidence="2">Belongs to the AAA ATPase family. BCS1 subfamily.</text>
</comment>
<evidence type="ECO:0000256" key="4">
    <source>
        <dbReference type="ARBA" id="ARBA00049360"/>
    </source>
</evidence>
<feature type="region of interest" description="Disordered" evidence="5">
    <location>
        <begin position="286"/>
        <end position="307"/>
    </location>
</feature>
<evidence type="ECO:0000313" key="9">
    <source>
        <dbReference type="Proteomes" id="UP000316621"/>
    </source>
</evidence>
<dbReference type="SMART" id="SM00382">
    <property type="entry name" value="AAA"/>
    <property type="match status" value="1"/>
</dbReference>
<evidence type="ECO:0000313" key="8">
    <source>
        <dbReference type="EMBL" id="RZC72881.1"/>
    </source>
</evidence>
<name>A0A4Y7KL33_PAPSO</name>
<feature type="domain" description="AAA+ ATPase" evidence="7">
    <location>
        <begin position="232"/>
        <end position="361"/>
    </location>
</feature>
<evidence type="ECO:0000259" key="7">
    <source>
        <dbReference type="SMART" id="SM00382"/>
    </source>
</evidence>
<dbReference type="PANTHER" id="PTHR23070">
    <property type="entry name" value="BCS1 AAA-TYPE ATPASE"/>
    <property type="match status" value="1"/>
</dbReference>
<dbReference type="InterPro" id="IPR027417">
    <property type="entry name" value="P-loop_NTPase"/>
</dbReference>
<evidence type="ECO:0000256" key="1">
    <source>
        <dbReference type="ARBA" id="ARBA00001946"/>
    </source>
</evidence>
<dbReference type="Pfam" id="PF14363">
    <property type="entry name" value="AAA_assoc"/>
    <property type="match status" value="1"/>
</dbReference>
<feature type="transmembrane region" description="Helical" evidence="6">
    <location>
        <begin position="12"/>
        <end position="33"/>
    </location>
</feature>
<feature type="compositionally biased region" description="Basic and acidic residues" evidence="5">
    <location>
        <begin position="288"/>
        <end position="297"/>
    </location>
</feature>
<dbReference type="GO" id="GO:0005524">
    <property type="term" value="F:ATP binding"/>
    <property type="evidence" value="ECO:0007669"/>
    <property type="project" value="InterPro"/>
</dbReference>
<evidence type="ECO:0000256" key="3">
    <source>
        <dbReference type="ARBA" id="ARBA00022842"/>
    </source>
</evidence>
<accession>A0A4Y7KL33</accession>
<dbReference type="InterPro" id="IPR003593">
    <property type="entry name" value="AAA+_ATPase"/>
</dbReference>
<dbReference type="SUPFAM" id="SSF52540">
    <property type="entry name" value="P-loop containing nucleoside triphosphate hydrolases"/>
    <property type="match status" value="1"/>
</dbReference>
<proteinExistence type="inferred from homology"/>
<protein>
    <recommendedName>
        <fullName evidence="7">AAA+ ATPase domain-containing protein</fullName>
    </recommendedName>
</protein>
<evidence type="ECO:0000256" key="5">
    <source>
        <dbReference type="SAM" id="MobiDB-lite"/>
    </source>
</evidence>
<dbReference type="InterPro" id="IPR058017">
    <property type="entry name" value="At3g28540-like_C"/>
</dbReference>
<dbReference type="Gene3D" id="6.10.280.40">
    <property type="match status" value="1"/>
</dbReference>
<dbReference type="EMBL" id="CM010722">
    <property type="protein sequence ID" value="RZC72881.1"/>
    <property type="molecule type" value="Genomic_DNA"/>
</dbReference>
<dbReference type="Proteomes" id="UP000316621">
    <property type="component" value="Chromosome 8"/>
</dbReference>
<sequence length="429" mass="48986">MDIKLRKMSKSMGDILMGFGTLIGSIMFVYTMIQQFVPEYVTRYLSACICRITAFAYPYIEISFDEFTGGGDWLKVSKAYTAIEAYLGPKSSKLAKRLKARIVKGNKDLAFSMDDDEEIVDDFAGVKIWWSLDKTTTFDAQISSAAPRDDHRAISKSCHQGGENMIENRHIRLYSNNANHEYGYKLWSQVAFEHPVTFDHLAMDPAKKQEIIDDLVTFSMGRDYYLKIGKPWKRGYLLYGPPGTGKSSMIAAMAKLFNYDIYDLELRAVSGNSELKQLLHNTSNKSITKKEEDKDKDKEDEESNGDSKVTLSGLLNVIDGLWSACSKERIFVFTTNYVEELDPALIRRGRMDKHIEMSYCCFEGFKVFAKIYLDLESHELFDTIRHLIHEVKVSPADVAENLMPKTIERDSQACLQNLIKALEKIKEDE</sequence>